<reference evidence="4 5" key="1">
    <citation type="submission" date="2019-02" db="EMBL/GenBank/DDBJ databases">
        <title>Deep-cultivation of Planctomycetes and their phenomic and genomic characterization uncovers novel biology.</title>
        <authorList>
            <person name="Wiegand S."/>
            <person name="Jogler M."/>
            <person name="Boedeker C."/>
            <person name="Pinto D."/>
            <person name="Vollmers J."/>
            <person name="Rivas-Marin E."/>
            <person name="Kohn T."/>
            <person name="Peeters S.H."/>
            <person name="Heuer A."/>
            <person name="Rast P."/>
            <person name="Oberbeckmann S."/>
            <person name="Bunk B."/>
            <person name="Jeske O."/>
            <person name="Meyerdierks A."/>
            <person name="Storesund J.E."/>
            <person name="Kallscheuer N."/>
            <person name="Luecker S."/>
            <person name="Lage O.M."/>
            <person name="Pohl T."/>
            <person name="Merkel B.J."/>
            <person name="Hornburger P."/>
            <person name="Mueller R.-W."/>
            <person name="Bruemmer F."/>
            <person name="Labrenz M."/>
            <person name="Spormann A.M."/>
            <person name="Op den Camp H."/>
            <person name="Overmann J."/>
            <person name="Amann R."/>
            <person name="Jetten M.S.M."/>
            <person name="Mascher T."/>
            <person name="Medema M.H."/>
            <person name="Devos D.P."/>
            <person name="Kaster A.-K."/>
            <person name="Ovreas L."/>
            <person name="Rohde M."/>
            <person name="Galperin M.Y."/>
            <person name="Jogler C."/>
        </authorList>
    </citation>
    <scope>NUCLEOTIDE SEQUENCE [LARGE SCALE GENOMIC DNA]</scope>
    <source>
        <strain evidence="4 5">Pla85_3_4</strain>
    </source>
</reference>
<evidence type="ECO:0000256" key="2">
    <source>
        <dbReference type="SAM" id="Phobius"/>
    </source>
</evidence>
<keyword evidence="2" id="KW-1133">Transmembrane helix</keyword>
<dbReference type="PANTHER" id="PTHR23159:SF31">
    <property type="entry name" value="CENTROSOME-ASSOCIATED PROTEIN CEP250 ISOFORM X1"/>
    <property type="match status" value="1"/>
</dbReference>
<feature type="transmembrane region" description="Helical" evidence="2">
    <location>
        <begin position="6"/>
        <end position="26"/>
    </location>
</feature>
<dbReference type="Pfam" id="PF07728">
    <property type="entry name" value="AAA_5"/>
    <property type="match status" value="1"/>
</dbReference>
<name>A0A518DWP8_9BACT</name>
<sequence length="677" mass="77943">MFGSIVAQILAIMATTTGGVLVALAYHHHRQQALRFWEREKRLPEATKYGHLSSLVEQEENALGELRDQLYDAKQVIEEAERRQQWMKETQDEIAGLQADREEVERIHRELETRQLELASANEQKAAREQDIASLQQELKSLEQQVEQLKGLVEEIDQLRESIQIKRQELEQSNQQLITLQSDVRTLLNETNRLKSERADLEEQIEKLQESCEQHQSKLQDLLQERNRVEREVHGLEKRLSGLESQIPDLKELVSNLSAQLPAGAKRDGQLNVDLWQPVFRSLKKTSQGHSSEVEALQRLHENLTRNGLYFHRRTINAFHTSLKTTLSSPLVVLAGVSGTGKSELPRRYAEAMGIHFLNLAVQPRWDSPQDLFGFYDYLEQRFRPTELTRSLIQMDRFSGEENRGWDADPETLRKINRSGEMALVLLDEMNLARVEYYFSEFLSRLETRRGINPRDSEERRKAEIVLDMGGRDGAPPFRIFVDSNVLFVGTMNEDETTQALSDKVIDRANVLRFGSPADVSGCSSQASNGRPPHALGRLKFATWNKQWVKSPDSLDRESADKLNHCIKELRTAMDEVQRPFAYRVSKAMLEYAANYPDPSNHFGEIISDQIEQKILPRLRGIDPTDGAGVRAFARIEEILRRDCQDELLIEHLNRCKRDNYFQWIGLDRARDDLTDA</sequence>
<organism evidence="4 5">
    <name type="scientific">Lignipirellula cremea</name>
    <dbReference type="NCBI Taxonomy" id="2528010"/>
    <lineage>
        <taxon>Bacteria</taxon>
        <taxon>Pseudomonadati</taxon>
        <taxon>Planctomycetota</taxon>
        <taxon>Planctomycetia</taxon>
        <taxon>Pirellulales</taxon>
        <taxon>Pirellulaceae</taxon>
        <taxon>Lignipirellula</taxon>
    </lineage>
</organism>
<dbReference type="RefSeq" id="WP_145054912.1">
    <property type="nucleotide sequence ID" value="NZ_CP036433.1"/>
</dbReference>
<dbReference type="OrthoDB" id="9781481at2"/>
<dbReference type="AlphaFoldDB" id="A0A518DWP8"/>
<gene>
    <name evidence="4" type="ORF">Pla8534_40840</name>
</gene>
<feature type="domain" description="ATPase dynein-related AAA" evidence="3">
    <location>
        <begin position="332"/>
        <end position="508"/>
    </location>
</feature>
<protein>
    <submittedName>
        <fullName evidence="4">Chromosome segregation protein</fullName>
    </submittedName>
</protein>
<dbReference type="KEGG" id="lcre:Pla8534_40840"/>
<keyword evidence="1" id="KW-0175">Coiled coil</keyword>
<dbReference type="GO" id="GO:0005524">
    <property type="term" value="F:ATP binding"/>
    <property type="evidence" value="ECO:0007669"/>
    <property type="project" value="InterPro"/>
</dbReference>
<dbReference type="Gene3D" id="1.10.287.1490">
    <property type="match status" value="1"/>
</dbReference>
<dbReference type="SUPFAM" id="SSF52540">
    <property type="entry name" value="P-loop containing nucleoside triphosphate hydrolases"/>
    <property type="match status" value="1"/>
</dbReference>
<keyword evidence="2" id="KW-0812">Transmembrane</keyword>
<dbReference type="InterPro" id="IPR011704">
    <property type="entry name" value="ATPase_dyneun-rel_AAA"/>
</dbReference>
<dbReference type="Gene3D" id="3.40.50.300">
    <property type="entry name" value="P-loop containing nucleotide triphosphate hydrolases"/>
    <property type="match status" value="1"/>
</dbReference>
<evidence type="ECO:0000313" key="4">
    <source>
        <dbReference type="EMBL" id="QDU96265.1"/>
    </source>
</evidence>
<dbReference type="SUPFAM" id="SSF57997">
    <property type="entry name" value="Tropomyosin"/>
    <property type="match status" value="1"/>
</dbReference>
<dbReference type="PANTHER" id="PTHR23159">
    <property type="entry name" value="CENTROSOMAL PROTEIN 2"/>
    <property type="match status" value="1"/>
</dbReference>
<evidence type="ECO:0000313" key="5">
    <source>
        <dbReference type="Proteomes" id="UP000317648"/>
    </source>
</evidence>
<keyword evidence="2" id="KW-0472">Membrane</keyword>
<accession>A0A518DWP8</accession>
<evidence type="ECO:0000259" key="3">
    <source>
        <dbReference type="Pfam" id="PF07728"/>
    </source>
</evidence>
<dbReference type="Proteomes" id="UP000317648">
    <property type="component" value="Chromosome"/>
</dbReference>
<keyword evidence="5" id="KW-1185">Reference proteome</keyword>
<dbReference type="EMBL" id="CP036433">
    <property type="protein sequence ID" value="QDU96265.1"/>
    <property type="molecule type" value="Genomic_DNA"/>
</dbReference>
<dbReference type="GO" id="GO:0016887">
    <property type="term" value="F:ATP hydrolysis activity"/>
    <property type="evidence" value="ECO:0007669"/>
    <property type="project" value="InterPro"/>
</dbReference>
<proteinExistence type="predicted"/>
<evidence type="ECO:0000256" key="1">
    <source>
        <dbReference type="SAM" id="Coils"/>
    </source>
</evidence>
<feature type="coiled-coil region" evidence="1">
    <location>
        <begin position="56"/>
        <end position="260"/>
    </location>
</feature>
<dbReference type="InterPro" id="IPR027417">
    <property type="entry name" value="P-loop_NTPase"/>
</dbReference>